<gene>
    <name evidence="6" type="ORF">J3359_09070</name>
</gene>
<dbReference type="Pfam" id="PF02742">
    <property type="entry name" value="Fe_dep_repr_C"/>
    <property type="match status" value="1"/>
</dbReference>
<dbReference type="Gene3D" id="1.10.10.10">
    <property type="entry name" value="Winged helix-like DNA-binding domain superfamily/Winged helix DNA-binding domain"/>
    <property type="match status" value="1"/>
</dbReference>
<dbReference type="SUPFAM" id="SSF50037">
    <property type="entry name" value="C-terminal domain of transcriptional repressors"/>
    <property type="match status" value="1"/>
</dbReference>
<keyword evidence="3" id="KW-0408">Iron</keyword>
<keyword evidence="7" id="KW-1185">Reference proteome</keyword>
<reference evidence="6 7" key="1">
    <citation type="submission" date="2021-03" db="EMBL/GenBank/DDBJ databases">
        <title>Complete genome of Polaribacter_sp.SM13.</title>
        <authorList>
            <person name="Jeong S.W."/>
            <person name="Bae J.W."/>
        </authorList>
    </citation>
    <scope>NUCLEOTIDE SEQUENCE [LARGE SCALE GENOMIC DNA]</scope>
    <source>
        <strain evidence="6 7">SM13</strain>
    </source>
</reference>
<dbReference type="InterPro" id="IPR050536">
    <property type="entry name" value="DtxR_MntR_Metal-Reg"/>
</dbReference>
<dbReference type="RefSeq" id="WP_208080365.1">
    <property type="nucleotide sequence ID" value="NZ_CP071869.1"/>
</dbReference>
<dbReference type="SMART" id="SM00899">
    <property type="entry name" value="FeoA"/>
    <property type="match status" value="2"/>
</dbReference>
<dbReference type="InterPro" id="IPR001367">
    <property type="entry name" value="Fe_dep_repressor"/>
</dbReference>
<feature type="domain" description="Ferrous iron transporter FeoA-like" evidence="5">
    <location>
        <begin position="178"/>
        <end position="249"/>
    </location>
</feature>
<dbReference type="PANTHER" id="PTHR33238:SF11">
    <property type="entry name" value="TRANSCRIPTIONAL REGULATOR MNTR"/>
    <property type="match status" value="1"/>
</dbReference>
<dbReference type="InterPro" id="IPR022689">
    <property type="entry name" value="Iron_dep_repressor"/>
</dbReference>
<dbReference type="SUPFAM" id="SSF47979">
    <property type="entry name" value="Iron-dependent repressor protein, dimerization domain"/>
    <property type="match status" value="1"/>
</dbReference>
<organism evidence="6 7">
    <name type="scientific">Polaribacter cellanae</name>
    <dbReference type="NCBI Taxonomy" id="2818493"/>
    <lineage>
        <taxon>Bacteria</taxon>
        <taxon>Pseudomonadati</taxon>
        <taxon>Bacteroidota</taxon>
        <taxon>Flavobacteriia</taxon>
        <taxon>Flavobacteriales</taxon>
        <taxon>Flavobacteriaceae</taxon>
    </lineage>
</organism>
<evidence type="ECO:0000256" key="4">
    <source>
        <dbReference type="SAM" id="Phobius"/>
    </source>
</evidence>
<dbReference type="EMBL" id="CP071869">
    <property type="protein sequence ID" value="QTE24393.1"/>
    <property type="molecule type" value="Genomic_DNA"/>
</dbReference>
<feature type="domain" description="Ferrous iron transporter FeoA-like" evidence="5">
    <location>
        <begin position="261"/>
        <end position="335"/>
    </location>
</feature>
<dbReference type="GO" id="GO:0045892">
    <property type="term" value="P:negative regulation of DNA-templated transcription"/>
    <property type="evidence" value="ECO:0007669"/>
    <property type="project" value="TreeGrafter"/>
</dbReference>
<dbReference type="GO" id="GO:0003700">
    <property type="term" value="F:DNA-binding transcription factor activity"/>
    <property type="evidence" value="ECO:0007669"/>
    <property type="project" value="InterPro"/>
</dbReference>
<dbReference type="Pfam" id="PF04023">
    <property type="entry name" value="FeoA"/>
    <property type="match status" value="1"/>
</dbReference>
<dbReference type="InterPro" id="IPR036388">
    <property type="entry name" value="WH-like_DNA-bd_sf"/>
</dbReference>
<dbReference type="AlphaFoldDB" id="A0A975CRR4"/>
<accession>A0A975CRR4</accession>
<dbReference type="InterPro" id="IPR036390">
    <property type="entry name" value="WH_DNA-bd_sf"/>
</dbReference>
<dbReference type="Gene3D" id="2.30.30.90">
    <property type="match status" value="1"/>
</dbReference>
<evidence type="ECO:0000256" key="3">
    <source>
        <dbReference type="ARBA" id="ARBA00023004"/>
    </source>
</evidence>
<comment type="subunit">
    <text evidence="2">Homodimer.</text>
</comment>
<protein>
    <submittedName>
        <fullName evidence="6">Metal-dependent transcriptional regulator</fullName>
    </submittedName>
</protein>
<comment type="subcellular location">
    <subcellularLocation>
        <location evidence="1">Cytoplasm</location>
    </subcellularLocation>
</comment>
<keyword evidence="4" id="KW-0812">Transmembrane</keyword>
<evidence type="ECO:0000256" key="1">
    <source>
        <dbReference type="ARBA" id="ARBA00004496"/>
    </source>
</evidence>
<dbReference type="PANTHER" id="PTHR33238">
    <property type="entry name" value="IRON (METAL) DEPENDENT REPRESSOR, DTXR FAMILY"/>
    <property type="match status" value="1"/>
</dbReference>
<dbReference type="GO" id="GO:0005737">
    <property type="term" value="C:cytoplasm"/>
    <property type="evidence" value="ECO:0007669"/>
    <property type="project" value="UniProtKB-SubCell"/>
</dbReference>
<dbReference type="KEGG" id="pcea:J3359_09070"/>
<dbReference type="GO" id="GO:0046983">
    <property type="term" value="F:protein dimerization activity"/>
    <property type="evidence" value="ECO:0007669"/>
    <property type="project" value="InterPro"/>
</dbReference>
<dbReference type="Proteomes" id="UP000663920">
    <property type="component" value="Chromosome"/>
</dbReference>
<dbReference type="InterPro" id="IPR008988">
    <property type="entry name" value="Transcriptional_repressor_C"/>
</dbReference>
<name>A0A975CRR4_9FLAO</name>
<dbReference type="SMART" id="SM00529">
    <property type="entry name" value="HTH_DTXR"/>
    <property type="match status" value="1"/>
</dbReference>
<dbReference type="SUPFAM" id="SSF46785">
    <property type="entry name" value="Winged helix' DNA-binding domain"/>
    <property type="match status" value="1"/>
</dbReference>
<evidence type="ECO:0000313" key="6">
    <source>
        <dbReference type="EMBL" id="QTE24393.1"/>
    </source>
</evidence>
<evidence type="ECO:0000259" key="5">
    <source>
        <dbReference type="SMART" id="SM00899"/>
    </source>
</evidence>
<dbReference type="InterPro" id="IPR036421">
    <property type="entry name" value="Fe_dep_repressor_sf"/>
</dbReference>
<keyword evidence="4" id="KW-0472">Membrane</keyword>
<proteinExistence type="predicted"/>
<evidence type="ECO:0000313" key="7">
    <source>
        <dbReference type="Proteomes" id="UP000663920"/>
    </source>
</evidence>
<sequence>MIYYNPLIALLVFCVVVFVLYFIFNPEKGLYFKYIKAQKENKKTAVEDILKLLYHNPKISKNLIFKQLNFSNSLLLESIDSMLESGLINNENGFYSLTKNGDEYALRIVRAHRLWEKYLSEKTGFKKEEWHKRAELKEHELSRAEVEDLAALLGNPRYDPHGDPIPTNTGKIPEKKGILLSDLPVFNFGKIIHIEDEPISVYKQILKKNIHLDSQVYIKETNKKKIVFEAEGEQFTLTPTVANNITVIALKNADVIEKDTMRLSNLKNGEKATIIGISKECRGENRRRLLDLGFVKGATVSIDLLNPLGDPKAFLIKGTAIALRSDQAVKILITKK</sequence>
<keyword evidence="4" id="KW-1133">Transmembrane helix</keyword>
<feature type="transmembrane region" description="Helical" evidence="4">
    <location>
        <begin position="6"/>
        <end position="24"/>
    </location>
</feature>
<evidence type="ECO:0000256" key="2">
    <source>
        <dbReference type="ARBA" id="ARBA00011738"/>
    </source>
</evidence>
<dbReference type="InterPro" id="IPR038157">
    <property type="entry name" value="FeoA_core_dom"/>
</dbReference>
<dbReference type="GO" id="GO:0046914">
    <property type="term" value="F:transition metal ion binding"/>
    <property type="evidence" value="ECO:0007669"/>
    <property type="project" value="InterPro"/>
</dbReference>
<dbReference type="InterPro" id="IPR007167">
    <property type="entry name" value="Fe-transptr_FeoA-like"/>
</dbReference>